<name>A0A511Z546_9BACL</name>
<dbReference type="SUPFAM" id="SSF48452">
    <property type="entry name" value="TPR-like"/>
    <property type="match status" value="2"/>
</dbReference>
<gene>
    <name evidence="3" type="ORF">SLU01_08860</name>
</gene>
<feature type="domain" description="HTH cro/C1-type" evidence="2">
    <location>
        <begin position="8"/>
        <end position="61"/>
    </location>
</feature>
<dbReference type="GO" id="GO:0003677">
    <property type="term" value="F:DNA binding"/>
    <property type="evidence" value="ECO:0007669"/>
    <property type="project" value="UniProtKB-KW"/>
</dbReference>
<organism evidence="3 4">
    <name type="scientific">Sporosarcina luteola</name>
    <dbReference type="NCBI Taxonomy" id="582850"/>
    <lineage>
        <taxon>Bacteria</taxon>
        <taxon>Bacillati</taxon>
        <taxon>Bacillota</taxon>
        <taxon>Bacilli</taxon>
        <taxon>Bacillales</taxon>
        <taxon>Caryophanaceae</taxon>
        <taxon>Sporosarcina</taxon>
    </lineage>
</organism>
<dbReference type="Gene3D" id="1.25.40.10">
    <property type="entry name" value="Tetratricopeptide repeat domain"/>
    <property type="match status" value="2"/>
</dbReference>
<dbReference type="InterPro" id="IPR011990">
    <property type="entry name" value="TPR-like_helical_dom_sf"/>
</dbReference>
<dbReference type="CDD" id="cd00093">
    <property type="entry name" value="HTH_XRE"/>
    <property type="match status" value="1"/>
</dbReference>
<dbReference type="Pfam" id="PF12844">
    <property type="entry name" value="HTH_19"/>
    <property type="match status" value="1"/>
</dbReference>
<proteinExistence type="predicted"/>
<dbReference type="GO" id="GO:0005829">
    <property type="term" value="C:cytosol"/>
    <property type="evidence" value="ECO:0007669"/>
    <property type="project" value="TreeGrafter"/>
</dbReference>
<evidence type="ECO:0000256" key="1">
    <source>
        <dbReference type="ARBA" id="ARBA00023125"/>
    </source>
</evidence>
<dbReference type="PANTHER" id="PTHR46797">
    <property type="entry name" value="HTH-TYPE TRANSCRIPTIONAL REGULATOR"/>
    <property type="match status" value="1"/>
</dbReference>
<dbReference type="EMBL" id="BJYL01000011">
    <property type="protein sequence ID" value="GEN82574.1"/>
    <property type="molecule type" value="Genomic_DNA"/>
</dbReference>
<dbReference type="InterPro" id="IPR010982">
    <property type="entry name" value="Lambda_DNA-bd_dom_sf"/>
</dbReference>
<keyword evidence="1" id="KW-0238">DNA-binding</keyword>
<evidence type="ECO:0000313" key="4">
    <source>
        <dbReference type="Proteomes" id="UP000321901"/>
    </source>
</evidence>
<keyword evidence="4" id="KW-1185">Reference proteome</keyword>
<reference evidence="3 4" key="1">
    <citation type="submission" date="2019-07" db="EMBL/GenBank/DDBJ databases">
        <title>Whole genome shotgun sequence of Sporosarcina luteola NBRC 105378.</title>
        <authorList>
            <person name="Hosoyama A."/>
            <person name="Uohara A."/>
            <person name="Ohji S."/>
            <person name="Ichikawa N."/>
        </authorList>
    </citation>
    <scope>NUCLEOTIDE SEQUENCE [LARGE SCALE GENOMIC DNA]</scope>
    <source>
        <strain evidence="3 4">NBRC 105378</strain>
    </source>
</reference>
<evidence type="ECO:0000259" key="2">
    <source>
        <dbReference type="PROSITE" id="PS50943"/>
    </source>
</evidence>
<dbReference type="SMART" id="SM00530">
    <property type="entry name" value="HTH_XRE"/>
    <property type="match status" value="1"/>
</dbReference>
<protein>
    <submittedName>
        <fullName evidence="3">Transcriptional regulator</fullName>
    </submittedName>
</protein>
<dbReference type="InterPro" id="IPR001387">
    <property type="entry name" value="Cro/C1-type_HTH"/>
</dbReference>
<sequence length="405" mass="46877">MSTLGERIRAIRKQRKMTLDALAGDQMTKAMMSYIENNKANPSMESLSYIAERLGVKVSELMEEINPQEVREVLKAVEKIYTGETEDKYKKIIDAVRPYIESLDQGYEAARLLELYGRALYYEKMDNWIEVIDKATALYDQLNLTSRLAAIGIFKSIVKFTKREYEDSLAILLEERSKFEKRNGLIEPLIRLDFDYWTSLLHFAVGNSEEAVRIMNEGIEFSKSQQIFYRIAHLYQLAIVNAMMNKDISAISYYENKILHYGVFAEDRDAIPFINFVKIHYLTSYEKSFREAFELIKEHHNEYGFDESNTSYSFMGEKGKALYGLGRYEEALACFKEVKIPHYAHHPFDLSILYEKDAYAALSHMALGNKAEAKRLIEIAVENISAMPSSPYKDFIMKTYNTIAS</sequence>
<dbReference type="RefSeq" id="WP_170232588.1">
    <property type="nucleotide sequence ID" value="NZ_BJYL01000011.1"/>
</dbReference>
<accession>A0A511Z546</accession>
<dbReference type="GO" id="GO:0003700">
    <property type="term" value="F:DNA-binding transcription factor activity"/>
    <property type="evidence" value="ECO:0007669"/>
    <property type="project" value="TreeGrafter"/>
</dbReference>
<evidence type="ECO:0000313" key="3">
    <source>
        <dbReference type="EMBL" id="GEN82574.1"/>
    </source>
</evidence>
<dbReference type="PROSITE" id="PS50943">
    <property type="entry name" value="HTH_CROC1"/>
    <property type="match status" value="1"/>
</dbReference>
<dbReference type="Proteomes" id="UP000321901">
    <property type="component" value="Unassembled WGS sequence"/>
</dbReference>
<dbReference type="PANTHER" id="PTHR46797:SF1">
    <property type="entry name" value="METHYLPHOSPHONATE SYNTHASE"/>
    <property type="match status" value="1"/>
</dbReference>
<comment type="caution">
    <text evidence="3">The sequence shown here is derived from an EMBL/GenBank/DDBJ whole genome shotgun (WGS) entry which is preliminary data.</text>
</comment>
<dbReference type="AlphaFoldDB" id="A0A511Z546"/>
<dbReference type="InterPro" id="IPR050807">
    <property type="entry name" value="TransReg_Diox_bact_type"/>
</dbReference>
<dbReference type="SUPFAM" id="SSF47413">
    <property type="entry name" value="lambda repressor-like DNA-binding domains"/>
    <property type="match status" value="1"/>
</dbReference>